<dbReference type="AlphaFoldDB" id="A0ABD4TFN0"/>
<dbReference type="SUPFAM" id="SSF69065">
    <property type="entry name" value="RNase III domain-like"/>
    <property type="match status" value="1"/>
</dbReference>
<dbReference type="PANTHER" id="PTHR11207:SF0">
    <property type="entry name" value="RIBONUCLEASE 3"/>
    <property type="match status" value="1"/>
</dbReference>
<dbReference type="CDD" id="cd10845">
    <property type="entry name" value="DSRM_RNAse_III_family"/>
    <property type="match status" value="1"/>
</dbReference>
<gene>
    <name evidence="7" type="ORF">DIC75_10225</name>
</gene>
<dbReference type="PROSITE" id="PS50137">
    <property type="entry name" value="DS_RBD"/>
    <property type="match status" value="1"/>
</dbReference>
<dbReference type="Gene3D" id="1.10.1520.10">
    <property type="entry name" value="Ribonuclease III domain"/>
    <property type="match status" value="1"/>
</dbReference>
<dbReference type="Proteomes" id="UP001523230">
    <property type="component" value="Unassembled WGS sequence"/>
</dbReference>
<dbReference type="GO" id="GO:0003723">
    <property type="term" value="F:RNA binding"/>
    <property type="evidence" value="ECO:0007669"/>
    <property type="project" value="UniProtKB-KW"/>
</dbReference>
<evidence type="ECO:0000256" key="3">
    <source>
        <dbReference type="ARBA" id="ARBA00022801"/>
    </source>
</evidence>
<dbReference type="CDD" id="cd00593">
    <property type="entry name" value="RIBOc"/>
    <property type="match status" value="1"/>
</dbReference>
<feature type="domain" description="RNase III" evidence="6">
    <location>
        <begin position="9"/>
        <end position="139"/>
    </location>
</feature>
<evidence type="ECO:0000259" key="5">
    <source>
        <dbReference type="PROSITE" id="PS50137"/>
    </source>
</evidence>
<name>A0ABD4TFN0_9EURY</name>
<proteinExistence type="predicted"/>
<dbReference type="GO" id="GO:0016787">
    <property type="term" value="F:hydrolase activity"/>
    <property type="evidence" value="ECO:0007669"/>
    <property type="project" value="UniProtKB-KW"/>
</dbReference>
<keyword evidence="1" id="KW-0540">Nuclease</keyword>
<dbReference type="InterPro" id="IPR036389">
    <property type="entry name" value="RNase_III_sf"/>
</dbReference>
<dbReference type="PANTHER" id="PTHR11207">
    <property type="entry name" value="RIBONUCLEASE III"/>
    <property type="match status" value="1"/>
</dbReference>
<evidence type="ECO:0000256" key="4">
    <source>
        <dbReference type="ARBA" id="ARBA00022884"/>
    </source>
</evidence>
<reference evidence="7 8" key="1">
    <citation type="submission" date="2018-05" db="EMBL/GenBank/DDBJ databases">
        <title>Isolation and characterization of genus Methanoculleus species and their viruses from deep sea marine sediment offshore southwestern Taiwan.</title>
        <authorList>
            <person name="Wei W.-H."/>
            <person name="Chen W.-C."/>
            <person name="Lai M.-C."/>
            <person name="Chen S.-C."/>
        </authorList>
    </citation>
    <scope>NUCLEOTIDE SEQUENCE [LARGE SCALE GENOMIC DNA]</scope>
    <source>
        <strain evidence="7 8">CWC-02</strain>
    </source>
</reference>
<feature type="domain" description="DRBM" evidence="5">
    <location>
        <begin position="163"/>
        <end position="231"/>
    </location>
</feature>
<sequence length="232" mass="26445">MEESQKAKILDILRGPYFRIEPHEDSLALYDTALTHSSFSNERKQENIPCEDNEKLEFFGNYLLDFVIAGYLHDFNLYDPKEMNKRMKITANANLADVVVRNNLKIDDAIRFRGCRKPTMKMTANAFEAFIGAIYYAEGIEKAREVILGIFAEEIKTFDPEGNYAGRLKEYVERHPLGELKYQPFSEGPDHKKVWKAAVCLNGKELAQGIGCTKKRAEMDAARKALKELPAG</sequence>
<dbReference type="Gene3D" id="3.30.160.20">
    <property type="match status" value="1"/>
</dbReference>
<keyword evidence="3" id="KW-0378">Hydrolase</keyword>
<evidence type="ECO:0000313" key="7">
    <source>
        <dbReference type="EMBL" id="MCM2466673.1"/>
    </source>
</evidence>
<dbReference type="RefSeq" id="WP_250987949.1">
    <property type="nucleotide sequence ID" value="NZ_QFDM01000003.1"/>
</dbReference>
<dbReference type="Pfam" id="PF14622">
    <property type="entry name" value="Ribonucleas_3_3"/>
    <property type="match status" value="1"/>
</dbReference>
<evidence type="ECO:0000259" key="6">
    <source>
        <dbReference type="PROSITE" id="PS50142"/>
    </source>
</evidence>
<organism evidence="7 8">
    <name type="scientific">Methanoculleus oceani</name>
    <dbReference type="NCBI Taxonomy" id="2184756"/>
    <lineage>
        <taxon>Archaea</taxon>
        <taxon>Methanobacteriati</taxon>
        <taxon>Methanobacteriota</taxon>
        <taxon>Stenosarchaea group</taxon>
        <taxon>Methanomicrobia</taxon>
        <taxon>Methanomicrobiales</taxon>
        <taxon>Methanomicrobiaceae</taxon>
        <taxon>Methanoculleus</taxon>
    </lineage>
</organism>
<evidence type="ECO:0000256" key="2">
    <source>
        <dbReference type="ARBA" id="ARBA00022759"/>
    </source>
</evidence>
<dbReference type="Pfam" id="PF00035">
    <property type="entry name" value="dsrm"/>
    <property type="match status" value="1"/>
</dbReference>
<evidence type="ECO:0000313" key="8">
    <source>
        <dbReference type="Proteomes" id="UP001523230"/>
    </source>
</evidence>
<evidence type="ECO:0000256" key="1">
    <source>
        <dbReference type="ARBA" id="ARBA00022722"/>
    </source>
</evidence>
<keyword evidence="4" id="KW-0694">RNA-binding</keyword>
<dbReference type="GO" id="GO:0004519">
    <property type="term" value="F:endonuclease activity"/>
    <property type="evidence" value="ECO:0007669"/>
    <property type="project" value="UniProtKB-KW"/>
</dbReference>
<accession>A0ABD4TFN0</accession>
<dbReference type="PROSITE" id="PS50142">
    <property type="entry name" value="RNASE_3_2"/>
    <property type="match status" value="1"/>
</dbReference>
<comment type="caution">
    <text evidence="7">The sequence shown here is derived from an EMBL/GenBank/DDBJ whole genome shotgun (WGS) entry which is preliminary data.</text>
</comment>
<keyword evidence="8" id="KW-1185">Reference proteome</keyword>
<dbReference type="SMART" id="SM00358">
    <property type="entry name" value="DSRM"/>
    <property type="match status" value="1"/>
</dbReference>
<dbReference type="EMBL" id="QFDM01000003">
    <property type="protein sequence ID" value="MCM2466673.1"/>
    <property type="molecule type" value="Genomic_DNA"/>
</dbReference>
<dbReference type="InterPro" id="IPR014720">
    <property type="entry name" value="dsRBD_dom"/>
</dbReference>
<dbReference type="InterPro" id="IPR000999">
    <property type="entry name" value="RNase_III_dom"/>
</dbReference>
<keyword evidence="2" id="KW-0255">Endonuclease</keyword>
<dbReference type="SMART" id="SM00535">
    <property type="entry name" value="RIBOc"/>
    <property type="match status" value="1"/>
</dbReference>
<protein>
    <submittedName>
        <fullName evidence="7">Ribonuclease III</fullName>
    </submittedName>
</protein>
<dbReference type="SUPFAM" id="SSF54768">
    <property type="entry name" value="dsRNA-binding domain-like"/>
    <property type="match status" value="1"/>
</dbReference>